<evidence type="ECO:0000313" key="1">
    <source>
        <dbReference type="EMBL" id="CAE2338837.1"/>
    </source>
</evidence>
<dbReference type="Gene3D" id="3.10.450.240">
    <property type="match status" value="1"/>
</dbReference>
<gene>
    <name evidence="1" type="ORF">GTHE00462_LOCUS37889</name>
</gene>
<dbReference type="SUPFAM" id="SSF54427">
    <property type="entry name" value="NTF2-like"/>
    <property type="match status" value="1"/>
</dbReference>
<proteinExistence type="predicted"/>
<organism evidence="1">
    <name type="scientific">Guillardia theta</name>
    <name type="common">Cryptophyte</name>
    <name type="synonym">Cryptomonas phi</name>
    <dbReference type="NCBI Taxonomy" id="55529"/>
    <lineage>
        <taxon>Eukaryota</taxon>
        <taxon>Cryptophyceae</taxon>
        <taxon>Pyrenomonadales</taxon>
        <taxon>Geminigeraceae</taxon>
        <taxon>Guillardia</taxon>
    </lineage>
</organism>
<protein>
    <recommendedName>
        <fullName evidence="2">Tim44-like domain-containing protein</fullName>
    </recommendedName>
</protein>
<dbReference type="AlphaFoldDB" id="A0A7S4PLF5"/>
<accession>A0A7S4PLF5</accession>
<reference evidence="1" key="1">
    <citation type="submission" date="2021-01" db="EMBL/GenBank/DDBJ databases">
        <authorList>
            <person name="Corre E."/>
            <person name="Pelletier E."/>
            <person name="Niang G."/>
            <person name="Scheremetjew M."/>
            <person name="Finn R."/>
            <person name="Kale V."/>
            <person name="Holt S."/>
            <person name="Cochrane G."/>
            <person name="Meng A."/>
            <person name="Brown T."/>
            <person name="Cohen L."/>
        </authorList>
    </citation>
    <scope>NUCLEOTIDE SEQUENCE</scope>
    <source>
        <strain evidence="1">CCMP 2712</strain>
    </source>
</reference>
<dbReference type="EMBL" id="HBKN01048497">
    <property type="protein sequence ID" value="CAE2338837.1"/>
    <property type="molecule type" value="Transcribed_RNA"/>
</dbReference>
<sequence length="117" mass="13407">MKSISSHDVDSLRGLVGEKFLTAVEEAEKLMKETELRAEQQVSKIYESEIVSVGFLTDEEGEDFAQVSVQVSYDQKTSIKDLHDRIIGEPGEFVLTYSCWTFETHLPELEWKIVHLK</sequence>
<dbReference type="InterPro" id="IPR032710">
    <property type="entry name" value="NTF2-like_dom_sf"/>
</dbReference>
<name>A0A7S4PLF5_GUITH</name>
<evidence type="ECO:0008006" key="2">
    <source>
        <dbReference type="Google" id="ProtNLM"/>
    </source>
</evidence>